<proteinExistence type="predicted"/>
<keyword evidence="2" id="KW-1185">Reference proteome</keyword>
<accession>A0A844GAL7</accession>
<evidence type="ECO:0000313" key="1">
    <source>
        <dbReference type="EMBL" id="MTD32390.1"/>
    </source>
</evidence>
<name>A0A844GAL7_9NEIS</name>
<organism evidence="1 2">
    <name type="scientific">Paludibacterium denitrificans</name>
    <dbReference type="NCBI Taxonomy" id="2675226"/>
    <lineage>
        <taxon>Bacteria</taxon>
        <taxon>Pseudomonadati</taxon>
        <taxon>Pseudomonadota</taxon>
        <taxon>Betaproteobacteria</taxon>
        <taxon>Neisseriales</taxon>
        <taxon>Chromobacteriaceae</taxon>
        <taxon>Paludibacterium</taxon>
    </lineage>
</organism>
<comment type="caution">
    <text evidence="1">The sequence shown here is derived from an EMBL/GenBank/DDBJ whole genome shotgun (WGS) entry which is preliminary data.</text>
</comment>
<dbReference type="RefSeq" id="WP_230368797.1">
    <property type="nucleotide sequence ID" value="NZ_WLYX01000001.1"/>
</dbReference>
<reference evidence="1 2" key="1">
    <citation type="submission" date="2019-11" db="EMBL/GenBank/DDBJ databases">
        <title>Draft genome sequence of Paludibacterium sp. dN18-1.</title>
        <authorList>
            <person name="Im W.-T."/>
        </authorList>
    </citation>
    <scope>NUCLEOTIDE SEQUENCE [LARGE SCALE GENOMIC DNA]</scope>
    <source>
        <strain evidence="2">dN 18-1</strain>
    </source>
</reference>
<dbReference type="AlphaFoldDB" id="A0A844GAL7"/>
<evidence type="ECO:0000313" key="2">
    <source>
        <dbReference type="Proteomes" id="UP000446658"/>
    </source>
</evidence>
<protein>
    <submittedName>
        <fullName evidence="1">Uncharacterized protein</fullName>
    </submittedName>
</protein>
<dbReference type="EMBL" id="WLYX01000001">
    <property type="protein sequence ID" value="MTD32390.1"/>
    <property type="molecule type" value="Genomic_DNA"/>
</dbReference>
<gene>
    <name evidence="1" type="ORF">GKE73_01140</name>
</gene>
<dbReference type="Proteomes" id="UP000446658">
    <property type="component" value="Unassembled WGS sequence"/>
</dbReference>
<sequence>MIYGKYKPAREDIAANVLKPPPPLTPAQRARAEKMRDEWRDAFNGDDSFIRNMVEALIHGWRNVMFVTPIEDQKNGND</sequence>